<evidence type="ECO:0000313" key="2">
    <source>
        <dbReference type="EMBL" id="MBQ0957523.1"/>
    </source>
</evidence>
<dbReference type="NCBIfam" id="TIGR02281">
    <property type="entry name" value="clan_AA_DTGA"/>
    <property type="match status" value="1"/>
</dbReference>
<dbReference type="Gene3D" id="2.40.70.10">
    <property type="entry name" value="Acid Proteases"/>
    <property type="match status" value="1"/>
</dbReference>
<dbReference type="InterPro" id="IPR011969">
    <property type="entry name" value="Clan_AA_Asp_peptidase_C"/>
</dbReference>
<reference evidence="2" key="1">
    <citation type="submission" date="2021-04" db="EMBL/GenBank/DDBJ databases">
        <title>The genome sequence of Ideonella sp. 4Y11.</title>
        <authorList>
            <person name="Liu Y."/>
        </authorList>
    </citation>
    <scope>NUCLEOTIDE SEQUENCE</scope>
    <source>
        <strain evidence="2">4Y11</strain>
    </source>
</reference>
<dbReference type="InterPro" id="IPR034122">
    <property type="entry name" value="Retropepsin-like_bacterial"/>
</dbReference>
<keyword evidence="2" id="KW-0645">Protease</keyword>
<proteinExistence type="predicted"/>
<dbReference type="InterPro" id="IPR001969">
    <property type="entry name" value="Aspartic_peptidase_AS"/>
</dbReference>
<keyword evidence="2" id="KW-0378">Hydrolase</keyword>
<evidence type="ECO:0000256" key="1">
    <source>
        <dbReference type="SAM" id="Phobius"/>
    </source>
</evidence>
<dbReference type="PROSITE" id="PS00141">
    <property type="entry name" value="ASP_PROTEASE"/>
    <property type="match status" value="1"/>
</dbReference>
<keyword evidence="3" id="KW-1185">Reference proteome</keyword>
<dbReference type="InterPro" id="IPR021109">
    <property type="entry name" value="Peptidase_aspartic_dom_sf"/>
</dbReference>
<evidence type="ECO:0000313" key="3">
    <source>
        <dbReference type="Proteomes" id="UP000678374"/>
    </source>
</evidence>
<comment type="caution">
    <text evidence="2">The sequence shown here is derived from an EMBL/GenBank/DDBJ whole genome shotgun (WGS) entry which is preliminary data.</text>
</comment>
<dbReference type="GO" id="GO:0006508">
    <property type="term" value="P:proteolysis"/>
    <property type="evidence" value="ECO:0007669"/>
    <property type="project" value="UniProtKB-KW"/>
</dbReference>
<dbReference type="CDD" id="cd05483">
    <property type="entry name" value="retropepsin_like_bacteria"/>
    <property type="match status" value="1"/>
</dbReference>
<sequence>MNDFPRTLKLLTIWLLLGTLVFLGMQVLLHERQRPRLTIHDGQVTLQRSPDGHFHWPGTVDGREVDFLVDTGATTTALPGALAAQLGLRREATVRSQTAGGTVMAWQGRADVALAGGLRFDGLTVTVIDRMDGPPLLGMDVLRRLRLVQDGATLQASLP</sequence>
<protein>
    <submittedName>
        <fullName evidence="2">Retroviral-like aspartic protease family protein</fullName>
    </submittedName>
</protein>
<accession>A0A941BI63</accession>
<dbReference type="RefSeq" id="WP_210799818.1">
    <property type="nucleotide sequence ID" value="NZ_JAGQDE010000001.1"/>
</dbReference>
<keyword evidence="1" id="KW-0472">Membrane</keyword>
<dbReference type="AlphaFoldDB" id="A0A941BI63"/>
<feature type="transmembrane region" description="Helical" evidence="1">
    <location>
        <begin position="12"/>
        <end position="29"/>
    </location>
</feature>
<dbReference type="Pfam" id="PF13975">
    <property type="entry name" value="gag-asp_proteas"/>
    <property type="match status" value="1"/>
</dbReference>
<gene>
    <name evidence="2" type="ORF">KAK06_01005</name>
</gene>
<dbReference type="SUPFAM" id="SSF50630">
    <property type="entry name" value="Acid proteases"/>
    <property type="match status" value="1"/>
</dbReference>
<dbReference type="Proteomes" id="UP000678374">
    <property type="component" value="Unassembled WGS sequence"/>
</dbReference>
<dbReference type="EMBL" id="JAGQDE010000001">
    <property type="protein sequence ID" value="MBQ0957523.1"/>
    <property type="molecule type" value="Genomic_DNA"/>
</dbReference>
<keyword evidence="1" id="KW-1133">Transmembrane helix</keyword>
<dbReference type="GO" id="GO:0004190">
    <property type="term" value="F:aspartic-type endopeptidase activity"/>
    <property type="evidence" value="ECO:0007669"/>
    <property type="project" value="InterPro"/>
</dbReference>
<name>A0A941BI63_9BURK</name>
<organism evidence="2 3">
    <name type="scientific">Ideonella aquatica</name>
    <dbReference type="NCBI Taxonomy" id="2824119"/>
    <lineage>
        <taxon>Bacteria</taxon>
        <taxon>Pseudomonadati</taxon>
        <taxon>Pseudomonadota</taxon>
        <taxon>Betaproteobacteria</taxon>
        <taxon>Burkholderiales</taxon>
        <taxon>Sphaerotilaceae</taxon>
        <taxon>Ideonella</taxon>
    </lineage>
</organism>
<keyword evidence="1" id="KW-0812">Transmembrane</keyword>